<dbReference type="STRING" id="1936003.STSP2_03505"/>
<proteinExistence type="predicted"/>
<accession>A0A1U9NQW1</accession>
<dbReference type="SUPFAM" id="SSF117396">
    <property type="entry name" value="TM1631-like"/>
    <property type="match status" value="1"/>
</dbReference>
<organism evidence="1 2">
    <name type="scientific">Anaerohalosphaera lusitana</name>
    <dbReference type="NCBI Taxonomy" id="1936003"/>
    <lineage>
        <taxon>Bacteria</taxon>
        <taxon>Pseudomonadati</taxon>
        <taxon>Planctomycetota</taxon>
        <taxon>Phycisphaerae</taxon>
        <taxon>Sedimentisphaerales</taxon>
        <taxon>Anaerohalosphaeraceae</taxon>
        <taxon>Anaerohalosphaera</taxon>
    </lineage>
</organism>
<evidence type="ECO:0008006" key="3">
    <source>
        <dbReference type="Google" id="ProtNLM"/>
    </source>
</evidence>
<keyword evidence="2" id="KW-1185">Reference proteome</keyword>
<dbReference type="EMBL" id="CP019791">
    <property type="protein sequence ID" value="AQT70299.1"/>
    <property type="molecule type" value="Genomic_DNA"/>
</dbReference>
<dbReference type="InterPro" id="IPR036520">
    <property type="entry name" value="UPF0759_sf"/>
</dbReference>
<reference evidence="2" key="1">
    <citation type="submission" date="2017-02" db="EMBL/GenBank/DDBJ databases">
        <title>Comparative genomics and description of representatives of a novel lineage of planctomycetes thriving in anoxic sediments.</title>
        <authorList>
            <person name="Spring S."/>
            <person name="Bunk B."/>
            <person name="Sproer C."/>
        </authorList>
    </citation>
    <scope>NUCLEOTIDE SEQUENCE [LARGE SCALE GENOMIC DNA]</scope>
    <source>
        <strain evidence="2">ST-NAGAB-D1</strain>
    </source>
</reference>
<dbReference type="PANTHER" id="PTHR30348:SF4">
    <property type="entry name" value="DUF72 DOMAIN-CONTAINING PROTEIN"/>
    <property type="match status" value="1"/>
</dbReference>
<dbReference type="PANTHER" id="PTHR30348">
    <property type="entry name" value="UNCHARACTERIZED PROTEIN YECE"/>
    <property type="match status" value="1"/>
</dbReference>
<gene>
    <name evidence="1" type="ORF">STSP2_03505</name>
</gene>
<evidence type="ECO:0000313" key="1">
    <source>
        <dbReference type="EMBL" id="AQT70299.1"/>
    </source>
</evidence>
<sequence>MGKSKCEIRVGTSGWHYKHWRGVFYPEELKTSEWFGFFAKHFDTVEVNNSFYKLPDEKTVKDWAEEAPKGFLYTVKANRYITHIKKLSDPGDALDNFYERMGHLGKTMGPVLYQLPPNLHKKMEKLRAFCEMLPKGHNTVFEFRHASWYDDDVLDVLDEFGCGFCVHDMGGVESPKERTGDVIYLRFHGTQGEYSGGYTDGQLSEWADWVKKHKKGIKAVYAYFNNDVEGNAVRNAMTLRDMLM</sequence>
<dbReference type="KEGG" id="alus:STSP2_03505"/>
<dbReference type="InterPro" id="IPR002763">
    <property type="entry name" value="DUF72"/>
</dbReference>
<evidence type="ECO:0000313" key="2">
    <source>
        <dbReference type="Proteomes" id="UP000189674"/>
    </source>
</evidence>
<protein>
    <recommendedName>
        <fullName evidence="3">DUF72 domain-containing protein</fullName>
    </recommendedName>
</protein>
<dbReference type="OrthoDB" id="9780310at2"/>
<dbReference type="Proteomes" id="UP000189674">
    <property type="component" value="Chromosome"/>
</dbReference>
<dbReference type="AlphaFoldDB" id="A0A1U9NQW1"/>
<dbReference type="Gene3D" id="3.20.20.410">
    <property type="entry name" value="Protein of unknown function UPF0759"/>
    <property type="match status" value="1"/>
</dbReference>
<name>A0A1U9NQW1_9BACT</name>
<dbReference type="Pfam" id="PF01904">
    <property type="entry name" value="DUF72"/>
    <property type="match status" value="1"/>
</dbReference>
<dbReference type="RefSeq" id="WP_146663898.1">
    <property type="nucleotide sequence ID" value="NZ_CP019791.1"/>
</dbReference>